<evidence type="ECO:0000256" key="6">
    <source>
        <dbReference type="PROSITE-ProRule" id="PRU01011"/>
    </source>
</evidence>
<dbReference type="GO" id="GO:0006955">
    <property type="term" value="P:immune response"/>
    <property type="evidence" value="ECO:0007669"/>
    <property type="project" value="InterPro"/>
</dbReference>
<dbReference type="SUPFAM" id="SSF90188">
    <property type="entry name" value="Somatomedin B domain"/>
    <property type="match status" value="2"/>
</dbReference>
<reference evidence="8" key="2">
    <citation type="submission" date="2025-09" db="UniProtKB">
        <authorList>
            <consortium name="Ensembl"/>
        </authorList>
    </citation>
    <scope>IDENTIFICATION</scope>
</reference>
<dbReference type="PROSITE" id="PS00024">
    <property type="entry name" value="HEMOPEXIN"/>
    <property type="match status" value="1"/>
</dbReference>
<evidence type="ECO:0000259" key="7">
    <source>
        <dbReference type="PROSITE" id="PS50958"/>
    </source>
</evidence>
<dbReference type="InterPro" id="IPR018487">
    <property type="entry name" value="Hemopexin-like_repeat"/>
</dbReference>
<evidence type="ECO:0000256" key="3">
    <source>
        <dbReference type="ARBA" id="ARBA00022729"/>
    </source>
</evidence>
<dbReference type="STRING" id="1676925.ENSPKIP00000038702"/>
<keyword evidence="4" id="KW-0677">Repeat</keyword>
<keyword evidence="2" id="KW-0964">Secreted</keyword>
<dbReference type="InterPro" id="IPR001212">
    <property type="entry name" value="Somatomedin_B_dom"/>
</dbReference>
<dbReference type="PRINTS" id="PR00022">
    <property type="entry name" value="SOMATOMEDINB"/>
</dbReference>
<dbReference type="PANTHER" id="PTHR22917:SF8">
    <property type="entry name" value="PROTEOGLYCAN 4 ISOFORM X1"/>
    <property type="match status" value="1"/>
</dbReference>
<dbReference type="Proteomes" id="UP000261540">
    <property type="component" value="Unplaced"/>
</dbReference>
<feature type="domain" description="SMB" evidence="7">
    <location>
        <begin position="70"/>
        <end position="109"/>
    </location>
</feature>
<evidence type="ECO:0000256" key="5">
    <source>
        <dbReference type="ARBA" id="ARBA00023157"/>
    </source>
</evidence>
<evidence type="ECO:0000313" key="8">
    <source>
        <dbReference type="Ensembl" id="ENSPKIP00000038702.1"/>
    </source>
</evidence>
<dbReference type="SUPFAM" id="SSF50923">
    <property type="entry name" value="Hemopexin-like domain"/>
    <property type="match status" value="1"/>
</dbReference>
<dbReference type="Gene3D" id="4.10.410.20">
    <property type="match status" value="2"/>
</dbReference>
<reference evidence="8" key="1">
    <citation type="submission" date="2025-08" db="UniProtKB">
        <authorList>
            <consortium name="Ensembl"/>
        </authorList>
    </citation>
    <scope>IDENTIFICATION</scope>
</reference>
<evidence type="ECO:0000256" key="1">
    <source>
        <dbReference type="ARBA" id="ARBA00004613"/>
    </source>
</evidence>
<dbReference type="InterPro" id="IPR018486">
    <property type="entry name" value="Hemopexin_CS"/>
</dbReference>
<dbReference type="PROSITE" id="PS51642">
    <property type="entry name" value="HEMOPEXIN_2"/>
    <property type="match status" value="1"/>
</dbReference>
<protein>
    <submittedName>
        <fullName evidence="8">Proteoglycan 4a</fullName>
    </submittedName>
</protein>
<proteinExistence type="predicted"/>
<keyword evidence="3" id="KW-0732">Signal</keyword>
<dbReference type="PROSITE" id="PS50958">
    <property type="entry name" value="SMB_2"/>
    <property type="match status" value="2"/>
</dbReference>
<dbReference type="AlphaFoldDB" id="A0A3B3T6B3"/>
<dbReference type="PROSITE" id="PS00524">
    <property type="entry name" value="SMB_1"/>
    <property type="match status" value="2"/>
</dbReference>
<dbReference type="GO" id="GO:0030247">
    <property type="term" value="F:polysaccharide binding"/>
    <property type="evidence" value="ECO:0007669"/>
    <property type="project" value="InterPro"/>
</dbReference>
<dbReference type="Gene3D" id="2.110.10.10">
    <property type="entry name" value="Hemopexin-like domain"/>
    <property type="match status" value="1"/>
</dbReference>
<dbReference type="PANTHER" id="PTHR22917">
    <property type="entry name" value="HEMOPEXIN DOMAIN-CONTAINING PROTEIN"/>
    <property type="match status" value="1"/>
</dbReference>
<feature type="repeat" description="Hemopexin" evidence="6">
    <location>
        <begin position="161"/>
        <end position="208"/>
    </location>
</feature>
<dbReference type="InterPro" id="IPR020436">
    <property type="entry name" value="SMB_chordata"/>
</dbReference>
<evidence type="ECO:0000256" key="4">
    <source>
        <dbReference type="ARBA" id="ARBA00022737"/>
    </source>
</evidence>
<evidence type="ECO:0000256" key="2">
    <source>
        <dbReference type="ARBA" id="ARBA00022525"/>
    </source>
</evidence>
<dbReference type="SMART" id="SM00120">
    <property type="entry name" value="HX"/>
    <property type="match status" value="2"/>
</dbReference>
<evidence type="ECO:0000313" key="9">
    <source>
        <dbReference type="Proteomes" id="UP000261540"/>
    </source>
</evidence>
<dbReference type="InterPro" id="IPR036024">
    <property type="entry name" value="Somatomedin_B-like_dom_sf"/>
</dbReference>
<sequence length="348" mass="38851">MYLLYFSENELISIFLILIQAVDLQDQATCRGRCGEPFSRGRVCHCDYSCLFHNECCEDFESTCTTSGSCVGRCGEPFKRGQQCDCDPNCVLYNQCCPDFQTQCNADDANETDLCNGQPINGVTVLLNGTMVVFRGHLFWTLDVNFTPSPARRITEVWGVPSPIDAVFTRSNCQGQTYIIKGNNYWRFENGVMDPGYPKTLSVEFNGLSGKITAALSVPATRRRPESIYFFKKGYIFQFACTSHHYRGKHSLNARLVLSCRGPLHYNRGNCLLPTEIGLGNEINIKLTWKGFPSPVTTAVSTPNPRKSEGYDYCIFSNERIWVQVTSLSVHSSTGQSAKKLSAECTAA</sequence>
<dbReference type="Pfam" id="PF01033">
    <property type="entry name" value="Somatomedin_B"/>
    <property type="match status" value="2"/>
</dbReference>
<dbReference type="GO" id="GO:0005044">
    <property type="term" value="F:scavenger receptor activity"/>
    <property type="evidence" value="ECO:0007669"/>
    <property type="project" value="InterPro"/>
</dbReference>
<dbReference type="InterPro" id="IPR036375">
    <property type="entry name" value="Hemopexin-like_dom_sf"/>
</dbReference>
<dbReference type="InterPro" id="IPR051298">
    <property type="entry name" value="Heme_transport/Cell_adhesion"/>
</dbReference>
<keyword evidence="9" id="KW-1185">Reference proteome</keyword>
<dbReference type="GeneTree" id="ENSGT00530000063751"/>
<dbReference type="Pfam" id="PF00045">
    <property type="entry name" value="Hemopexin"/>
    <property type="match status" value="1"/>
</dbReference>
<comment type="subcellular location">
    <subcellularLocation>
        <location evidence="1">Secreted</location>
    </subcellularLocation>
</comment>
<name>A0A3B3T6B3_9TELE</name>
<keyword evidence="5" id="KW-1015">Disulfide bond</keyword>
<accession>A0A3B3T6B3</accession>
<dbReference type="SMART" id="SM00201">
    <property type="entry name" value="SO"/>
    <property type="match status" value="2"/>
</dbReference>
<organism evidence="8 9">
    <name type="scientific">Paramormyrops kingsleyae</name>
    <dbReference type="NCBI Taxonomy" id="1676925"/>
    <lineage>
        <taxon>Eukaryota</taxon>
        <taxon>Metazoa</taxon>
        <taxon>Chordata</taxon>
        <taxon>Craniata</taxon>
        <taxon>Vertebrata</taxon>
        <taxon>Euteleostomi</taxon>
        <taxon>Actinopterygii</taxon>
        <taxon>Neopterygii</taxon>
        <taxon>Teleostei</taxon>
        <taxon>Osteoglossocephala</taxon>
        <taxon>Osteoglossomorpha</taxon>
        <taxon>Osteoglossiformes</taxon>
        <taxon>Mormyridae</taxon>
        <taxon>Paramormyrops</taxon>
    </lineage>
</organism>
<dbReference type="GO" id="GO:0005615">
    <property type="term" value="C:extracellular space"/>
    <property type="evidence" value="ECO:0007669"/>
    <property type="project" value="TreeGrafter"/>
</dbReference>
<feature type="domain" description="SMB" evidence="7">
    <location>
        <begin position="26"/>
        <end position="69"/>
    </location>
</feature>
<dbReference type="Ensembl" id="ENSPKIT00000019696.1">
    <property type="protein sequence ID" value="ENSPKIP00000038702.1"/>
    <property type="gene ID" value="ENSPKIG00000016371.1"/>
</dbReference>